<dbReference type="SUPFAM" id="SSF53474">
    <property type="entry name" value="alpha/beta-Hydrolases"/>
    <property type="match status" value="1"/>
</dbReference>
<reference evidence="3" key="1">
    <citation type="journal article" date="2011" name="MBio">
        <title>Novel metabolic attributes of the genus Cyanothece, comprising a group of unicellular nitrogen-fixing Cyanobacteria.</title>
        <authorList>
            <person name="Bandyopadhyay A."/>
            <person name="Elvitigala T."/>
            <person name="Welsh E."/>
            <person name="Stockel J."/>
            <person name="Liberton M."/>
            <person name="Min H."/>
            <person name="Sherman L.A."/>
            <person name="Pakrasi H.B."/>
        </authorList>
    </citation>
    <scope>NUCLEOTIDE SEQUENCE [LARGE SCALE GENOMIC DNA]</scope>
    <source>
        <strain evidence="3">PCC 7822</strain>
    </source>
</reference>
<evidence type="ECO:0000259" key="1">
    <source>
        <dbReference type="Pfam" id="PF12697"/>
    </source>
</evidence>
<name>E0UAR7_GLOV7</name>
<dbReference type="InterPro" id="IPR000073">
    <property type="entry name" value="AB_hydrolase_1"/>
</dbReference>
<dbReference type="PANTHER" id="PTHR46438:SF12">
    <property type="entry name" value="ALPHA_BETA-HYDROLASES SUPERFAMILY PROTEIN"/>
    <property type="match status" value="1"/>
</dbReference>
<protein>
    <submittedName>
        <fullName evidence="2">Alpha/beta hydrolase fold protein</fullName>
    </submittedName>
</protein>
<dbReference type="Pfam" id="PF12697">
    <property type="entry name" value="Abhydrolase_6"/>
    <property type="match status" value="1"/>
</dbReference>
<evidence type="ECO:0000313" key="2">
    <source>
        <dbReference type="EMBL" id="ADN13919.1"/>
    </source>
</evidence>
<sequence>MMMSSEALLSNTAAKTWMWKGFRISYQSAGDTGPAVVLVHGFGASWGHWRKNLPVLGQTCRCYALDLIGFGGSAKPKPKLEIDYTFETWGQQVADFCREVVGSPAFLVGNSIGCVVIMQAAVDYPELVLGIAAINCSLRLLHERKRSTIPWYRSLGAGIAQKLLTNQKIGHFFFAQIAKPQTVQKILLQAYRRKEAVTEELIEMLMKPALDAGAADVFLAFTGYSGGPLPEDLLPILPCSAIFLWGEEDPWEPIALGREYAKFPTVEQFIPLKELGHCPQDEAPELVNPILIEWISRKQQQATGNGQ</sequence>
<dbReference type="GO" id="GO:0016787">
    <property type="term" value="F:hydrolase activity"/>
    <property type="evidence" value="ECO:0007669"/>
    <property type="project" value="UniProtKB-KW"/>
</dbReference>
<dbReference type="KEGG" id="cyj:Cyan7822_1936"/>
<feature type="domain" description="AB hydrolase-1" evidence="1">
    <location>
        <begin position="36"/>
        <end position="288"/>
    </location>
</feature>
<gene>
    <name evidence="2" type="ordered locus">Cyan7822_1936</name>
</gene>
<dbReference type="Gene3D" id="3.40.50.1820">
    <property type="entry name" value="alpha/beta hydrolase"/>
    <property type="match status" value="1"/>
</dbReference>
<dbReference type="STRING" id="497965.Cyan7822_1936"/>
<keyword evidence="2" id="KW-0378">Hydrolase</keyword>
<proteinExistence type="predicted"/>
<keyword evidence="3" id="KW-1185">Reference proteome</keyword>
<evidence type="ECO:0000313" key="3">
    <source>
        <dbReference type="Proteomes" id="UP000008206"/>
    </source>
</evidence>
<dbReference type="HOGENOM" id="CLU_020336_13_4_3"/>
<dbReference type="Proteomes" id="UP000008206">
    <property type="component" value="Chromosome"/>
</dbReference>
<dbReference type="RefSeq" id="WP_013322025.1">
    <property type="nucleotide sequence ID" value="NC_014501.1"/>
</dbReference>
<dbReference type="EMBL" id="CP002198">
    <property type="protein sequence ID" value="ADN13919.1"/>
    <property type="molecule type" value="Genomic_DNA"/>
</dbReference>
<accession>E0UAR7</accession>
<dbReference type="eggNOG" id="COG0596">
    <property type="taxonomic scope" value="Bacteria"/>
</dbReference>
<dbReference type="InterPro" id="IPR029058">
    <property type="entry name" value="AB_hydrolase_fold"/>
</dbReference>
<dbReference type="AlphaFoldDB" id="E0UAR7"/>
<organism evidence="2 3">
    <name type="scientific">Gloeothece verrucosa (strain PCC 7822)</name>
    <name type="common">Cyanothece sp. (strain PCC 7822)</name>
    <dbReference type="NCBI Taxonomy" id="497965"/>
    <lineage>
        <taxon>Bacteria</taxon>
        <taxon>Bacillati</taxon>
        <taxon>Cyanobacteriota</taxon>
        <taxon>Cyanophyceae</taxon>
        <taxon>Oscillatoriophycideae</taxon>
        <taxon>Chroococcales</taxon>
        <taxon>Aphanothecaceae</taxon>
        <taxon>Gloeothece</taxon>
        <taxon>Gloeothece verrucosa</taxon>
    </lineage>
</organism>
<dbReference type="PANTHER" id="PTHR46438">
    <property type="entry name" value="ALPHA/BETA-HYDROLASES SUPERFAMILY PROTEIN"/>
    <property type="match status" value="1"/>
</dbReference>